<feature type="transmembrane region" description="Helical" evidence="5">
    <location>
        <begin position="55"/>
        <end position="73"/>
    </location>
</feature>
<dbReference type="SUPFAM" id="SSF53300">
    <property type="entry name" value="vWA-like"/>
    <property type="match status" value="1"/>
</dbReference>
<dbReference type="PANTHER" id="PTHR22550">
    <property type="entry name" value="SPORE GERMINATION PROTEIN"/>
    <property type="match status" value="1"/>
</dbReference>
<comment type="caution">
    <text evidence="7">The sequence shown here is derived from an EMBL/GenBank/DDBJ whole genome shotgun (WGS) entry which is preliminary data.</text>
</comment>
<dbReference type="InterPro" id="IPR002035">
    <property type="entry name" value="VWF_A"/>
</dbReference>
<sequence length="391" mass="43660">MIYFAAPQYLLLLLLVPFFFMFLFLLKRNRRKKMEALGDIALVEKLMPLRSRYKGWVRMVFFSLAWVFFAIGLSRPQMGAKLVENERKGSEIIIALDVSNSMLAQDYSPNRLERAKLAISRLVDKLRGDRIGLVIFAGRSFVQLPITSDYVSAKIFLNSIDPGSIPDQGTDLAEAINMSMRSFSAQGQMGSDNKAIILITDGENHEADPVIAATNAAEEGIRVFCIGVGTPEGKPIPIGDNGELLRDKDGNIVVTKLDESTLQEVAAAGNGSYVRAGATEFGLNPILDELEELKAQQYESQVFEDYNEQYMYFFGIALVFMLLEFFVGNLKSSRKLFSAALVFMLATSQLSAQTDRSEVRKGNRLFNKDNYKEAEVEYRKGLIKDSLSLAS</sequence>
<accession>A0A9D9GXM8</accession>
<feature type="non-terminal residue" evidence="7">
    <location>
        <position position="391"/>
    </location>
</feature>
<keyword evidence="3 5" id="KW-1133">Transmembrane helix</keyword>
<feature type="domain" description="VWFA" evidence="6">
    <location>
        <begin position="91"/>
        <end position="290"/>
    </location>
</feature>
<keyword evidence="1" id="KW-1003">Cell membrane</keyword>
<feature type="transmembrane region" description="Helical" evidence="5">
    <location>
        <begin position="6"/>
        <end position="26"/>
    </location>
</feature>
<gene>
    <name evidence="7" type="ORF">IAC68_01285</name>
</gene>
<evidence type="ECO:0000259" key="6">
    <source>
        <dbReference type="PROSITE" id="PS50234"/>
    </source>
</evidence>
<evidence type="ECO:0000313" key="8">
    <source>
        <dbReference type="Proteomes" id="UP000823635"/>
    </source>
</evidence>
<dbReference type="Proteomes" id="UP000823635">
    <property type="component" value="Unassembled WGS sequence"/>
</dbReference>
<keyword evidence="2 5" id="KW-0812">Transmembrane</keyword>
<evidence type="ECO:0000256" key="5">
    <source>
        <dbReference type="SAM" id="Phobius"/>
    </source>
</evidence>
<evidence type="ECO:0000256" key="3">
    <source>
        <dbReference type="ARBA" id="ARBA00022989"/>
    </source>
</evidence>
<dbReference type="InterPro" id="IPR050768">
    <property type="entry name" value="UPF0353/GerABKA_families"/>
</dbReference>
<evidence type="ECO:0000256" key="1">
    <source>
        <dbReference type="ARBA" id="ARBA00022475"/>
    </source>
</evidence>
<evidence type="ECO:0000313" key="7">
    <source>
        <dbReference type="EMBL" id="MBO8428554.1"/>
    </source>
</evidence>
<dbReference type="Pfam" id="PF13519">
    <property type="entry name" value="VWA_2"/>
    <property type="match status" value="1"/>
</dbReference>
<dbReference type="Gene3D" id="3.40.50.410">
    <property type="entry name" value="von Willebrand factor, type A domain"/>
    <property type="match status" value="1"/>
</dbReference>
<keyword evidence="4 5" id="KW-0472">Membrane</keyword>
<evidence type="ECO:0000256" key="2">
    <source>
        <dbReference type="ARBA" id="ARBA00022692"/>
    </source>
</evidence>
<dbReference type="PANTHER" id="PTHR22550:SF5">
    <property type="entry name" value="LEUCINE ZIPPER PROTEIN 4"/>
    <property type="match status" value="1"/>
</dbReference>
<reference evidence="7" key="1">
    <citation type="submission" date="2020-10" db="EMBL/GenBank/DDBJ databases">
        <authorList>
            <person name="Gilroy R."/>
        </authorList>
    </citation>
    <scope>NUCLEOTIDE SEQUENCE</scope>
    <source>
        <strain evidence="7">15467</strain>
    </source>
</reference>
<evidence type="ECO:0000256" key="4">
    <source>
        <dbReference type="ARBA" id="ARBA00023136"/>
    </source>
</evidence>
<dbReference type="InterPro" id="IPR036465">
    <property type="entry name" value="vWFA_dom_sf"/>
</dbReference>
<dbReference type="PROSITE" id="PS50234">
    <property type="entry name" value="VWFA"/>
    <property type="match status" value="1"/>
</dbReference>
<proteinExistence type="predicted"/>
<organism evidence="7 8">
    <name type="scientific">Candidatus Egerieousia excrementavium</name>
    <dbReference type="NCBI Taxonomy" id="2840778"/>
    <lineage>
        <taxon>Bacteria</taxon>
        <taxon>Pseudomonadati</taxon>
        <taxon>Bacteroidota</taxon>
        <taxon>Bacteroidia</taxon>
        <taxon>Bacteroidales</taxon>
        <taxon>Candidatus Egerieousia</taxon>
    </lineage>
</organism>
<dbReference type="SMART" id="SM00327">
    <property type="entry name" value="VWA"/>
    <property type="match status" value="1"/>
</dbReference>
<protein>
    <submittedName>
        <fullName evidence="7">VWA domain-containing protein</fullName>
    </submittedName>
</protein>
<dbReference type="EMBL" id="JADINB010000031">
    <property type="protein sequence ID" value="MBO8428554.1"/>
    <property type="molecule type" value="Genomic_DNA"/>
</dbReference>
<name>A0A9D9GXM8_9BACT</name>
<reference evidence="7" key="2">
    <citation type="journal article" date="2021" name="PeerJ">
        <title>Extensive microbial diversity within the chicken gut microbiome revealed by metagenomics and culture.</title>
        <authorList>
            <person name="Gilroy R."/>
            <person name="Ravi A."/>
            <person name="Getino M."/>
            <person name="Pursley I."/>
            <person name="Horton D.L."/>
            <person name="Alikhan N.F."/>
            <person name="Baker D."/>
            <person name="Gharbi K."/>
            <person name="Hall N."/>
            <person name="Watson M."/>
            <person name="Adriaenssens E.M."/>
            <person name="Foster-Nyarko E."/>
            <person name="Jarju S."/>
            <person name="Secka A."/>
            <person name="Antonio M."/>
            <person name="Oren A."/>
            <person name="Chaudhuri R.R."/>
            <person name="La Ragione R."/>
            <person name="Hildebrand F."/>
            <person name="Pallen M.J."/>
        </authorList>
    </citation>
    <scope>NUCLEOTIDE SEQUENCE</scope>
    <source>
        <strain evidence="7">15467</strain>
    </source>
</reference>
<feature type="transmembrane region" description="Helical" evidence="5">
    <location>
        <begin position="310"/>
        <end position="327"/>
    </location>
</feature>
<dbReference type="AlphaFoldDB" id="A0A9D9GXM8"/>